<dbReference type="InterPro" id="IPR005863">
    <property type="entry name" value="UDP-N-AcMur_synth"/>
</dbReference>
<reference evidence="15 16" key="1">
    <citation type="submission" date="2017-05" db="EMBL/GenBank/DDBJ databases">
        <title>The draft genome sequence of Idiomarina salinarum WNB302.</title>
        <authorList>
            <person name="Sun Y."/>
            <person name="Chen B."/>
            <person name="Du Z."/>
        </authorList>
    </citation>
    <scope>NUCLEOTIDE SEQUENCE [LARGE SCALE GENOMIC DNA]</scope>
    <source>
        <strain evidence="15 16">WNB302</strain>
    </source>
</reference>
<accession>A0A265UPC1</accession>
<dbReference type="EMBL" id="NGJN01000008">
    <property type="protein sequence ID" value="OZV66917.1"/>
    <property type="molecule type" value="Genomic_DNA"/>
</dbReference>
<dbReference type="HAMAP" id="MF_02019">
    <property type="entry name" value="MurF"/>
    <property type="match status" value="1"/>
</dbReference>
<keyword evidence="8 10" id="KW-0131">Cell cycle</keyword>
<dbReference type="EC" id="6.3.2.10" evidence="10 11"/>
<dbReference type="InterPro" id="IPR051046">
    <property type="entry name" value="MurCDEF_CellWall_CoF430Synth"/>
</dbReference>
<dbReference type="Pfam" id="PF02875">
    <property type="entry name" value="Mur_ligase_C"/>
    <property type="match status" value="1"/>
</dbReference>
<dbReference type="Pfam" id="PF01225">
    <property type="entry name" value="Mur_ligase"/>
    <property type="match status" value="1"/>
</dbReference>
<dbReference type="PANTHER" id="PTHR43024">
    <property type="entry name" value="UDP-N-ACETYLMURAMOYL-TRIPEPTIDE--D-ALANYL-D-ALANINE LIGASE"/>
    <property type="match status" value="1"/>
</dbReference>
<feature type="domain" description="Mur ligase N-terminal catalytic" evidence="12">
    <location>
        <begin position="14"/>
        <end position="81"/>
    </location>
</feature>
<comment type="subcellular location">
    <subcellularLocation>
        <location evidence="10 11">Cytoplasm</location>
    </subcellularLocation>
</comment>
<dbReference type="InterPro" id="IPR004101">
    <property type="entry name" value="Mur_ligase_C"/>
</dbReference>
<comment type="caution">
    <text evidence="15">The sequence shown here is derived from an EMBL/GenBank/DDBJ whole genome shotgun (WGS) entry which is preliminary data.</text>
</comment>
<dbReference type="OrthoDB" id="9801978at2"/>
<keyword evidence="16" id="KW-1185">Reference proteome</keyword>
<dbReference type="InterPro" id="IPR036615">
    <property type="entry name" value="Mur_ligase_C_dom_sf"/>
</dbReference>
<dbReference type="InterPro" id="IPR036565">
    <property type="entry name" value="Mur-like_cat_sf"/>
</dbReference>
<evidence type="ECO:0000256" key="11">
    <source>
        <dbReference type="RuleBase" id="RU004136"/>
    </source>
</evidence>
<evidence type="ECO:0000256" key="5">
    <source>
        <dbReference type="ARBA" id="ARBA00022840"/>
    </source>
</evidence>
<evidence type="ECO:0000256" key="6">
    <source>
        <dbReference type="ARBA" id="ARBA00022960"/>
    </source>
</evidence>
<dbReference type="Proteomes" id="UP000216840">
    <property type="component" value="Unassembled WGS sequence"/>
</dbReference>
<comment type="catalytic activity">
    <reaction evidence="10 11">
        <text>D-alanyl-D-alanine + UDP-N-acetyl-alpha-D-muramoyl-L-alanyl-gamma-D-glutamyl-meso-2,6-diaminopimelate + ATP = UDP-N-acetyl-alpha-D-muramoyl-L-alanyl-gamma-D-glutamyl-meso-2,6-diaminopimeloyl-D-alanyl-D-alanine + ADP + phosphate + H(+)</text>
        <dbReference type="Rhea" id="RHEA:28374"/>
        <dbReference type="ChEBI" id="CHEBI:15378"/>
        <dbReference type="ChEBI" id="CHEBI:30616"/>
        <dbReference type="ChEBI" id="CHEBI:43474"/>
        <dbReference type="ChEBI" id="CHEBI:57822"/>
        <dbReference type="ChEBI" id="CHEBI:61386"/>
        <dbReference type="ChEBI" id="CHEBI:83905"/>
        <dbReference type="ChEBI" id="CHEBI:456216"/>
        <dbReference type="EC" id="6.3.2.10"/>
    </reaction>
</comment>
<dbReference type="GO" id="GO:0051301">
    <property type="term" value="P:cell division"/>
    <property type="evidence" value="ECO:0007669"/>
    <property type="project" value="UniProtKB-KW"/>
</dbReference>
<keyword evidence="9 10" id="KW-0961">Cell wall biogenesis/degradation</keyword>
<keyword evidence="5 10" id="KW-0067">ATP-binding</keyword>
<dbReference type="GO" id="GO:0005737">
    <property type="term" value="C:cytoplasm"/>
    <property type="evidence" value="ECO:0007669"/>
    <property type="project" value="UniProtKB-SubCell"/>
</dbReference>
<dbReference type="SUPFAM" id="SSF63418">
    <property type="entry name" value="MurE/MurF N-terminal domain"/>
    <property type="match status" value="1"/>
</dbReference>
<dbReference type="Pfam" id="PF08245">
    <property type="entry name" value="Mur_ligase_M"/>
    <property type="match status" value="1"/>
</dbReference>
<feature type="domain" description="Mur ligase central" evidence="14">
    <location>
        <begin position="96"/>
        <end position="275"/>
    </location>
</feature>
<keyword evidence="1 10" id="KW-0963">Cytoplasm</keyword>
<evidence type="ECO:0000313" key="16">
    <source>
        <dbReference type="Proteomes" id="UP000216840"/>
    </source>
</evidence>
<evidence type="ECO:0000256" key="1">
    <source>
        <dbReference type="ARBA" id="ARBA00022490"/>
    </source>
</evidence>
<evidence type="ECO:0000313" key="15">
    <source>
        <dbReference type="EMBL" id="OZV66917.1"/>
    </source>
</evidence>
<dbReference type="AlphaFoldDB" id="A0A265UPC1"/>
<dbReference type="Gene3D" id="3.90.190.20">
    <property type="entry name" value="Mur ligase, C-terminal domain"/>
    <property type="match status" value="1"/>
</dbReference>
<protein>
    <recommendedName>
        <fullName evidence="10 11">UDP-N-acetylmuramoyl-tripeptide--D-alanyl-D-alanine ligase</fullName>
        <ecNumber evidence="10 11">6.3.2.10</ecNumber>
    </recommendedName>
    <alternativeName>
        <fullName evidence="10">D-alanyl-D-alanine-adding enzyme</fullName>
    </alternativeName>
</protein>
<dbReference type="GO" id="GO:0005524">
    <property type="term" value="F:ATP binding"/>
    <property type="evidence" value="ECO:0007669"/>
    <property type="project" value="UniProtKB-UniRule"/>
</dbReference>
<keyword evidence="4 10" id="KW-0547">Nucleotide-binding</keyword>
<dbReference type="GO" id="GO:0047480">
    <property type="term" value="F:UDP-N-acetylmuramoyl-tripeptide-D-alanyl-D-alanine ligase activity"/>
    <property type="evidence" value="ECO:0007669"/>
    <property type="project" value="UniProtKB-UniRule"/>
</dbReference>
<dbReference type="InterPro" id="IPR035911">
    <property type="entry name" value="MurE/MurF_N"/>
</dbReference>
<dbReference type="InterPro" id="IPR013221">
    <property type="entry name" value="Mur_ligase_cen"/>
</dbReference>
<dbReference type="NCBIfam" id="TIGR01143">
    <property type="entry name" value="murF"/>
    <property type="match status" value="1"/>
</dbReference>
<evidence type="ECO:0000256" key="4">
    <source>
        <dbReference type="ARBA" id="ARBA00022741"/>
    </source>
</evidence>
<dbReference type="InterPro" id="IPR000713">
    <property type="entry name" value="Mur_ligase_N"/>
</dbReference>
<proteinExistence type="inferred from homology"/>
<comment type="pathway">
    <text evidence="10 11">Cell wall biogenesis; peptidoglycan biosynthesis.</text>
</comment>
<evidence type="ECO:0000256" key="8">
    <source>
        <dbReference type="ARBA" id="ARBA00023306"/>
    </source>
</evidence>
<keyword evidence="6 10" id="KW-0133">Cell shape</keyword>
<organism evidence="15 16">
    <name type="scientific">Winogradskyella aurantia</name>
    <dbReference type="NCBI Taxonomy" id="1915063"/>
    <lineage>
        <taxon>Bacteria</taxon>
        <taxon>Pseudomonadati</taxon>
        <taxon>Bacteroidota</taxon>
        <taxon>Flavobacteriia</taxon>
        <taxon>Flavobacteriales</taxon>
        <taxon>Flavobacteriaceae</taxon>
        <taxon>Winogradskyella</taxon>
    </lineage>
</organism>
<dbReference type="PANTHER" id="PTHR43024:SF1">
    <property type="entry name" value="UDP-N-ACETYLMURAMOYL-TRIPEPTIDE--D-ALANYL-D-ALANINE LIGASE"/>
    <property type="match status" value="1"/>
</dbReference>
<dbReference type="GO" id="GO:0009252">
    <property type="term" value="P:peptidoglycan biosynthetic process"/>
    <property type="evidence" value="ECO:0007669"/>
    <property type="project" value="UniProtKB-UniRule"/>
</dbReference>
<evidence type="ECO:0000259" key="12">
    <source>
        <dbReference type="Pfam" id="PF01225"/>
    </source>
</evidence>
<name>A0A265UPC1_9FLAO</name>
<keyword evidence="2 10" id="KW-0436">Ligase</keyword>
<dbReference type="SUPFAM" id="SSF53244">
    <property type="entry name" value="MurD-like peptide ligases, peptide-binding domain"/>
    <property type="match status" value="1"/>
</dbReference>
<dbReference type="GO" id="GO:0071555">
    <property type="term" value="P:cell wall organization"/>
    <property type="evidence" value="ECO:0007669"/>
    <property type="project" value="UniProtKB-KW"/>
</dbReference>
<dbReference type="GO" id="GO:0008360">
    <property type="term" value="P:regulation of cell shape"/>
    <property type="evidence" value="ECO:0007669"/>
    <property type="project" value="UniProtKB-KW"/>
</dbReference>
<feature type="domain" description="Mur ligase C-terminal" evidence="13">
    <location>
        <begin position="299"/>
        <end position="386"/>
    </location>
</feature>
<dbReference type="Gene3D" id="3.40.1390.10">
    <property type="entry name" value="MurE/MurF, N-terminal domain"/>
    <property type="match status" value="1"/>
</dbReference>
<evidence type="ECO:0000256" key="9">
    <source>
        <dbReference type="ARBA" id="ARBA00023316"/>
    </source>
</evidence>
<dbReference type="GO" id="GO:0008766">
    <property type="term" value="F:UDP-N-acetylmuramoylalanyl-D-glutamyl-2,6-diaminopimelate-D-alanyl-D-alanine ligase activity"/>
    <property type="evidence" value="ECO:0007669"/>
    <property type="project" value="RHEA"/>
</dbReference>
<dbReference type="RefSeq" id="WP_094969317.1">
    <property type="nucleotide sequence ID" value="NZ_NGJN01000008.1"/>
</dbReference>
<sequence length="426" mass="47715">MKIKALYNKFKLCSGISTDTRKISPNSMFFALKGDNFDGNTFVTKAFENGAKYCVVDDEKAVLNAQCLLVSDTLKALQEMAALHRNSIGIPIIALTGSNGKTTTKELIQGVLSTTYKVKSTIGNLNNHIGVPLTLLNFDKTLDFGIVEMGANHQKEIEFLSNIAQPDFGLITNFGKAHLEGFGGTEGVIKGKSELYDYIKSNNKTIFINTDDKEQVKQVKGYTKVLTFGSNPNNDFNIEFISANPYVKVKFNNTVITSQLIGDYNFGNIAIAIAIGQFFKISEANIKRAIESYQPTNNRSQVLKIGSNRIILDAYNANPTSMLAALKNFKQLESEHKYLFLGDMFELGEFALKEHQAIVNFVQENFQENIFIIGEHFYQTLSPNSIKKFRRFEDLCDYLKHHKIINASVFIKGSRGMALERLLQII</sequence>
<feature type="binding site" evidence="10">
    <location>
        <begin position="97"/>
        <end position="103"/>
    </location>
    <ligand>
        <name>ATP</name>
        <dbReference type="ChEBI" id="CHEBI:30616"/>
    </ligand>
</feature>
<evidence type="ECO:0000256" key="10">
    <source>
        <dbReference type="HAMAP-Rule" id="MF_02019"/>
    </source>
</evidence>
<gene>
    <name evidence="10" type="primary">murF</name>
    <name evidence="15" type="ORF">CA834_13855</name>
</gene>
<evidence type="ECO:0000259" key="13">
    <source>
        <dbReference type="Pfam" id="PF02875"/>
    </source>
</evidence>
<evidence type="ECO:0000259" key="14">
    <source>
        <dbReference type="Pfam" id="PF08245"/>
    </source>
</evidence>
<comment type="similarity">
    <text evidence="10">Belongs to the MurCDEF family. MurF subfamily.</text>
</comment>
<keyword evidence="3 10" id="KW-0132">Cell division</keyword>
<evidence type="ECO:0000256" key="2">
    <source>
        <dbReference type="ARBA" id="ARBA00022598"/>
    </source>
</evidence>
<comment type="function">
    <text evidence="10 11">Involved in cell wall formation. Catalyzes the final step in the synthesis of UDP-N-acetylmuramoyl-pentapeptide, the precursor of murein.</text>
</comment>
<keyword evidence="7 10" id="KW-0573">Peptidoglycan synthesis</keyword>
<evidence type="ECO:0000256" key="7">
    <source>
        <dbReference type="ARBA" id="ARBA00022984"/>
    </source>
</evidence>
<dbReference type="Gene3D" id="3.40.1190.10">
    <property type="entry name" value="Mur-like, catalytic domain"/>
    <property type="match status" value="1"/>
</dbReference>
<dbReference type="SUPFAM" id="SSF53623">
    <property type="entry name" value="MurD-like peptide ligases, catalytic domain"/>
    <property type="match status" value="1"/>
</dbReference>
<evidence type="ECO:0000256" key="3">
    <source>
        <dbReference type="ARBA" id="ARBA00022618"/>
    </source>
</evidence>
<dbReference type="UniPathway" id="UPA00219"/>